<feature type="compositionally biased region" description="Basic and acidic residues" evidence="1">
    <location>
        <begin position="193"/>
        <end position="210"/>
    </location>
</feature>
<dbReference type="RefSeq" id="WP_321550259.1">
    <property type="nucleotide sequence ID" value="NZ_JAXIVS010000015.1"/>
</dbReference>
<protein>
    <submittedName>
        <fullName evidence="3">FecR family protein</fullName>
    </submittedName>
</protein>
<evidence type="ECO:0000313" key="4">
    <source>
        <dbReference type="Proteomes" id="UP001291309"/>
    </source>
</evidence>
<dbReference type="Pfam" id="PF04773">
    <property type="entry name" value="FecR"/>
    <property type="match status" value="1"/>
</dbReference>
<evidence type="ECO:0000256" key="1">
    <source>
        <dbReference type="SAM" id="MobiDB-lite"/>
    </source>
</evidence>
<dbReference type="PANTHER" id="PTHR38731:SF1">
    <property type="entry name" value="FECR PROTEIN DOMAIN-CONTAINING PROTEIN"/>
    <property type="match status" value="1"/>
</dbReference>
<dbReference type="Gene3D" id="2.60.120.1440">
    <property type="match status" value="1"/>
</dbReference>
<gene>
    <name evidence="3" type="ORF">SYV04_34480</name>
</gene>
<name>A0ABU5HDK2_9BACT</name>
<evidence type="ECO:0000313" key="3">
    <source>
        <dbReference type="EMBL" id="MDY7231548.1"/>
    </source>
</evidence>
<keyword evidence="4" id="KW-1185">Reference proteome</keyword>
<reference evidence="3 4" key="1">
    <citation type="submission" date="2023-12" db="EMBL/GenBank/DDBJ databases">
        <title>the genome sequence of Hyalangium sp. s54d21.</title>
        <authorList>
            <person name="Zhang X."/>
        </authorList>
    </citation>
    <scope>NUCLEOTIDE SEQUENCE [LARGE SCALE GENOMIC DNA]</scope>
    <source>
        <strain evidence="4">s54d21</strain>
    </source>
</reference>
<comment type="caution">
    <text evidence="3">The sequence shown here is derived from an EMBL/GenBank/DDBJ whole genome shotgun (WGS) entry which is preliminary data.</text>
</comment>
<dbReference type="Proteomes" id="UP001291309">
    <property type="component" value="Unassembled WGS sequence"/>
</dbReference>
<feature type="region of interest" description="Disordered" evidence="1">
    <location>
        <begin position="183"/>
        <end position="211"/>
    </location>
</feature>
<dbReference type="InterPro" id="IPR006860">
    <property type="entry name" value="FecR"/>
</dbReference>
<sequence length="257" mass="27823">MKGLLRSTVGGRAAVLAALVLPGLALASVGKVLVMEGTATRTDASGQQHVLLAGAEIEVKDSLQLGPKSNLKIQLNDNSVLMLAENSQLYIDEATFEGVNRKSFSARLGLGSLWAHVKKVISGSEAKFEVKTERAVAGVRGTIFRVDYVSKVQGMTPGPKPDVVVRVVEGRVVVEAQVLKTVKNQTQPAPGAKGDKKQARTERPPPREVTQEQWEAGFANLQKEQQVRVGSTNLGEVEPLDWKAMEDDFGRFVNRNK</sequence>
<organism evidence="3 4">
    <name type="scientific">Hyalangium rubrum</name>
    <dbReference type="NCBI Taxonomy" id="3103134"/>
    <lineage>
        <taxon>Bacteria</taxon>
        <taxon>Pseudomonadati</taxon>
        <taxon>Myxococcota</taxon>
        <taxon>Myxococcia</taxon>
        <taxon>Myxococcales</taxon>
        <taxon>Cystobacterineae</taxon>
        <taxon>Archangiaceae</taxon>
        <taxon>Hyalangium</taxon>
    </lineage>
</organism>
<dbReference type="EMBL" id="JAXIVS010000015">
    <property type="protein sequence ID" value="MDY7231548.1"/>
    <property type="molecule type" value="Genomic_DNA"/>
</dbReference>
<evidence type="ECO:0000259" key="2">
    <source>
        <dbReference type="Pfam" id="PF04773"/>
    </source>
</evidence>
<accession>A0ABU5HDK2</accession>
<feature type="domain" description="FecR protein" evidence="2">
    <location>
        <begin position="65"/>
        <end position="172"/>
    </location>
</feature>
<proteinExistence type="predicted"/>
<dbReference type="PANTHER" id="PTHR38731">
    <property type="entry name" value="LIPL45-RELATED LIPOPROTEIN-RELATED"/>
    <property type="match status" value="1"/>
</dbReference>